<dbReference type="AlphaFoldDB" id="A0A9Q0J5P4"/>
<keyword evidence="4" id="KW-1185">Reference proteome</keyword>
<keyword evidence="1" id="KW-0378">Hydrolase</keyword>
<protein>
    <recommendedName>
        <fullName evidence="2">AAA-type ATPase N-terminal domain-containing protein</fullName>
    </recommendedName>
</protein>
<evidence type="ECO:0000313" key="4">
    <source>
        <dbReference type="Proteomes" id="UP001141552"/>
    </source>
</evidence>
<gene>
    <name evidence="3" type="ORF">Tsubulata_007394</name>
</gene>
<proteinExistence type="predicted"/>
<dbReference type="Proteomes" id="UP001141552">
    <property type="component" value="Unassembled WGS sequence"/>
</dbReference>
<evidence type="ECO:0000256" key="1">
    <source>
        <dbReference type="ARBA" id="ARBA00022801"/>
    </source>
</evidence>
<dbReference type="Pfam" id="PF14363">
    <property type="entry name" value="AAA_assoc"/>
    <property type="match status" value="1"/>
</dbReference>
<reference evidence="3" key="2">
    <citation type="journal article" date="2023" name="Plants (Basel)">
        <title>Annotation of the Turnera subulata (Passifloraceae) Draft Genome Reveals the S-Locus Evolved after the Divergence of Turneroideae from Passifloroideae in a Stepwise Manner.</title>
        <authorList>
            <person name="Henning P.M."/>
            <person name="Roalson E.H."/>
            <person name="Mir W."/>
            <person name="McCubbin A.G."/>
            <person name="Shore J.S."/>
        </authorList>
    </citation>
    <scope>NUCLEOTIDE SEQUENCE</scope>
    <source>
        <strain evidence="3">F60SS</strain>
    </source>
</reference>
<name>A0A9Q0J5P4_9ROSI</name>
<dbReference type="EMBL" id="JAKUCV010006037">
    <property type="protein sequence ID" value="KAJ4828947.1"/>
    <property type="molecule type" value="Genomic_DNA"/>
</dbReference>
<organism evidence="3 4">
    <name type="scientific">Turnera subulata</name>
    <dbReference type="NCBI Taxonomy" id="218843"/>
    <lineage>
        <taxon>Eukaryota</taxon>
        <taxon>Viridiplantae</taxon>
        <taxon>Streptophyta</taxon>
        <taxon>Embryophyta</taxon>
        <taxon>Tracheophyta</taxon>
        <taxon>Spermatophyta</taxon>
        <taxon>Magnoliopsida</taxon>
        <taxon>eudicotyledons</taxon>
        <taxon>Gunneridae</taxon>
        <taxon>Pentapetalae</taxon>
        <taxon>rosids</taxon>
        <taxon>fabids</taxon>
        <taxon>Malpighiales</taxon>
        <taxon>Passifloraceae</taxon>
        <taxon>Turnera</taxon>
    </lineage>
</organism>
<dbReference type="InterPro" id="IPR025753">
    <property type="entry name" value="AAA_N_dom"/>
</dbReference>
<evidence type="ECO:0000259" key="2">
    <source>
        <dbReference type="Pfam" id="PF14363"/>
    </source>
</evidence>
<dbReference type="PANTHER" id="PTHR23070">
    <property type="entry name" value="BCS1 AAA-TYPE ATPASE"/>
    <property type="match status" value="1"/>
</dbReference>
<accession>A0A9Q0J5P4</accession>
<sequence length="160" mass="18877">MFPAEFWTRLSSAVTAVMLIKVMFERYFPYHLRQLLENCTQKLLPYFYPFIQITRNTKKLKANVAKNSAQALTLSRDDHEEVTEEFNGVKVGWASNKKVIDDKKSISLYPAAGDEQRYFKHTSRRRDRGVMTTSYIHHVLKEGKDIYIYIYVSERERSLI</sequence>
<dbReference type="OrthoDB" id="1726621at2759"/>
<reference evidence="3" key="1">
    <citation type="submission" date="2022-02" db="EMBL/GenBank/DDBJ databases">
        <authorList>
            <person name="Henning P.M."/>
            <person name="McCubbin A.G."/>
            <person name="Shore J.S."/>
        </authorList>
    </citation>
    <scope>NUCLEOTIDE SEQUENCE</scope>
    <source>
        <strain evidence="3">F60SS</strain>
        <tissue evidence="3">Leaves</tissue>
    </source>
</reference>
<comment type="caution">
    <text evidence="3">The sequence shown here is derived from an EMBL/GenBank/DDBJ whole genome shotgun (WGS) entry which is preliminary data.</text>
</comment>
<dbReference type="InterPro" id="IPR050747">
    <property type="entry name" value="Mitochondrial_chaperone_BCS1"/>
</dbReference>
<feature type="domain" description="AAA-type ATPase N-terminal" evidence="2">
    <location>
        <begin position="54"/>
        <end position="96"/>
    </location>
</feature>
<dbReference type="GO" id="GO:0016787">
    <property type="term" value="F:hydrolase activity"/>
    <property type="evidence" value="ECO:0007669"/>
    <property type="project" value="UniProtKB-KW"/>
</dbReference>
<evidence type="ECO:0000313" key="3">
    <source>
        <dbReference type="EMBL" id="KAJ4828947.1"/>
    </source>
</evidence>